<organism evidence="1 2">
    <name type="scientific">Pistacia atlantica</name>
    <dbReference type="NCBI Taxonomy" id="434234"/>
    <lineage>
        <taxon>Eukaryota</taxon>
        <taxon>Viridiplantae</taxon>
        <taxon>Streptophyta</taxon>
        <taxon>Embryophyta</taxon>
        <taxon>Tracheophyta</taxon>
        <taxon>Spermatophyta</taxon>
        <taxon>Magnoliopsida</taxon>
        <taxon>eudicotyledons</taxon>
        <taxon>Gunneridae</taxon>
        <taxon>Pentapetalae</taxon>
        <taxon>rosids</taxon>
        <taxon>malvids</taxon>
        <taxon>Sapindales</taxon>
        <taxon>Anacardiaceae</taxon>
        <taxon>Pistacia</taxon>
    </lineage>
</organism>
<dbReference type="EMBL" id="CM047903">
    <property type="protein sequence ID" value="KAJ0092841.1"/>
    <property type="molecule type" value="Genomic_DNA"/>
</dbReference>
<name>A0ACC1B1P6_9ROSI</name>
<sequence length="318" mass="35907">MEPKETEDRIQKILQFCKALTSKGLKLTLLPTTSSTTTSNFIQTKATSIDIEIISDGIEGKSRPMPWMPQLKINDLPSFLDGTDSYPSLLKLVVSQFSNIEESKWLFCNTFDMLEDEVVKWMASKFPVKNVGPTIPSMYLDKKLENDKDYGLSLFKPSTDTGMTWLDSKETGSVVYVSFGSLGALEIEQMEEVAWGLKRSNCNFLWVVKESEFEKLPKKFCEETIEKGLVVGWSPQPEVLGHKSVWCFMTHCGWNSTLEALSLGVPMVAMPIWTDQTTNAKFVEDVWQVGVRVGVNEQGIVTRKEIEVCIKEVMEGEK</sequence>
<comment type="caution">
    <text evidence="1">The sequence shown here is derived from an EMBL/GenBank/DDBJ whole genome shotgun (WGS) entry which is preliminary data.</text>
</comment>
<evidence type="ECO:0000313" key="2">
    <source>
        <dbReference type="Proteomes" id="UP001164250"/>
    </source>
</evidence>
<evidence type="ECO:0000313" key="1">
    <source>
        <dbReference type="EMBL" id="KAJ0092841.1"/>
    </source>
</evidence>
<protein>
    <submittedName>
        <fullName evidence="1">Uncharacterized protein</fullName>
    </submittedName>
</protein>
<proteinExistence type="predicted"/>
<gene>
    <name evidence="1" type="ORF">Patl1_26910</name>
</gene>
<accession>A0ACC1B1P6</accession>
<keyword evidence="2" id="KW-1185">Reference proteome</keyword>
<reference evidence="2" key="1">
    <citation type="journal article" date="2023" name="G3 (Bethesda)">
        <title>Genome assembly and association tests identify interacting loci associated with vigor, precocity, and sex in interspecific pistachio rootstocks.</title>
        <authorList>
            <person name="Palmer W."/>
            <person name="Jacygrad E."/>
            <person name="Sagayaradj S."/>
            <person name="Cavanaugh K."/>
            <person name="Han R."/>
            <person name="Bertier L."/>
            <person name="Beede B."/>
            <person name="Kafkas S."/>
            <person name="Golino D."/>
            <person name="Preece J."/>
            <person name="Michelmore R."/>
        </authorList>
    </citation>
    <scope>NUCLEOTIDE SEQUENCE [LARGE SCALE GENOMIC DNA]</scope>
</reference>
<dbReference type="Proteomes" id="UP001164250">
    <property type="component" value="Chromosome 7"/>
</dbReference>